<evidence type="ECO:0000313" key="5">
    <source>
        <dbReference type="Proteomes" id="UP000008370"/>
    </source>
</evidence>
<feature type="compositionally biased region" description="Basic and acidic residues" evidence="1">
    <location>
        <begin position="169"/>
        <end position="179"/>
    </location>
</feature>
<feature type="chain" id="PRO_5003890316" description="Protein kinase domain-containing protein" evidence="2">
    <location>
        <begin position="27"/>
        <end position="528"/>
    </location>
</feature>
<dbReference type="Proteomes" id="UP000008370">
    <property type="component" value="Unassembled WGS sequence"/>
</dbReference>
<evidence type="ECO:0000256" key="1">
    <source>
        <dbReference type="SAM" id="MobiDB-lite"/>
    </source>
</evidence>
<dbReference type="AlphaFoldDB" id="K5VWY9"/>
<dbReference type="InterPro" id="IPR051681">
    <property type="entry name" value="Ser/Thr_Kinases-Pseudokinases"/>
</dbReference>
<evidence type="ECO:0000259" key="3">
    <source>
        <dbReference type="PROSITE" id="PS50011"/>
    </source>
</evidence>
<dbReference type="InParanoid" id="K5VWY9"/>
<dbReference type="HOGENOM" id="CLU_000288_7_38_1"/>
<dbReference type="PROSITE" id="PS50011">
    <property type="entry name" value="PROTEIN_KINASE_DOM"/>
    <property type="match status" value="1"/>
</dbReference>
<dbReference type="EMBL" id="JH930477">
    <property type="protein sequence ID" value="EKM51290.1"/>
    <property type="molecule type" value="Genomic_DNA"/>
</dbReference>
<dbReference type="Pfam" id="PF07714">
    <property type="entry name" value="PK_Tyr_Ser-Thr"/>
    <property type="match status" value="1"/>
</dbReference>
<proteinExistence type="predicted"/>
<dbReference type="RefSeq" id="XP_007400436.1">
    <property type="nucleotide sequence ID" value="XM_007400374.1"/>
</dbReference>
<organism evidence="4 5">
    <name type="scientific">Phanerochaete carnosa (strain HHB-10118-sp)</name>
    <name type="common">White-rot fungus</name>
    <name type="synonym">Peniophora carnosa</name>
    <dbReference type="NCBI Taxonomy" id="650164"/>
    <lineage>
        <taxon>Eukaryota</taxon>
        <taxon>Fungi</taxon>
        <taxon>Dikarya</taxon>
        <taxon>Basidiomycota</taxon>
        <taxon>Agaricomycotina</taxon>
        <taxon>Agaricomycetes</taxon>
        <taxon>Polyporales</taxon>
        <taxon>Phanerochaetaceae</taxon>
        <taxon>Phanerochaete</taxon>
    </lineage>
</organism>
<protein>
    <recommendedName>
        <fullName evidence="3">Protein kinase domain-containing protein</fullName>
    </recommendedName>
</protein>
<dbReference type="InterPro" id="IPR001245">
    <property type="entry name" value="Ser-Thr/Tyr_kinase_cat_dom"/>
</dbReference>
<dbReference type="PANTHER" id="PTHR44329">
    <property type="entry name" value="SERINE/THREONINE-PROTEIN KINASE TNNI3K-RELATED"/>
    <property type="match status" value="1"/>
</dbReference>
<feature type="signal peptide" evidence="2">
    <location>
        <begin position="1"/>
        <end position="26"/>
    </location>
</feature>
<keyword evidence="2" id="KW-0732">Signal</keyword>
<feature type="domain" description="Protein kinase" evidence="3">
    <location>
        <begin position="258"/>
        <end position="517"/>
    </location>
</feature>
<gene>
    <name evidence="4" type="ORF">PHACADRAFT_263327</name>
</gene>
<dbReference type="Gene3D" id="1.10.510.10">
    <property type="entry name" value="Transferase(Phosphotransferase) domain 1"/>
    <property type="match status" value="1"/>
</dbReference>
<keyword evidence="5" id="KW-1185">Reference proteome</keyword>
<dbReference type="SUPFAM" id="SSF56112">
    <property type="entry name" value="Protein kinase-like (PK-like)"/>
    <property type="match status" value="1"/>
</dbReference>
<name>K5VWY9_PHACS</name>
<dbReference type="GO" id="GO:0005524">
    <property type="term" value="F:ATP binding"/>
    <property type="evidence" value="ECO:0007669"/>
    <property type="project" value="InterPro"/>
</dbReference>
<dbReference type="GeneID" id="18918524"/>
<reference evidence="4 5" key="1">
    <citation type="journal article" date="2012" name="BMC Genomics">
        <title>Comparative genomics of the white-rot fungi, Phanerochaete carnosa and P. chrysosporium, to elucidate the genetic basis of the distinct wood types they colonize.</title>
        <authorList>
            <person name="Suzuki H."/>
            <person name="MacDonald J."/>
            <person name="Syed K."/>
            <person name="Salamov A."/>
            <person name="Hori C."/>
            <person name="Aerts A."/>
            <person name="Henrissat B."/>
            <person name="Wiebenga A."/>
            <person name="vanKuyk P.A."/>
            <person name="Barry K."/>
            <person name="Lindquist E."/>
            <person name="LaButti K."/>
            <person name="Lapidus A."/>
            <person name="Lucas S."/>
            <person name="Coutinho P."/>
            <person name="Gong Y."/>
            <person name="Samejima M."/>
            <person name="Mahadevan R."/>
            <person name="Abou-Zaid M."/>
            <person name="de Vries R.P."/>
            <person name="Igarashi K."/>
            <person name="Yadav J.S."/>
            <person name="Grigoriev I.V."/>
            <person name="Master E.R."/>
        </authorList>
    </citation>
    <scope>NUCLEOTIDE SEQUENCE [LARGE SCALE GENOMIC DNA]</scope>
    <source>
        <strain evidence="4 5">HHB-10118-sp</strain>
    </source>
</reference>
<dbReference type="OrthoDB" id="2791079at2759"/>
<dbReference type="InterPro" id="IPR000719">
    <property type="entry name" value="Prot_kinase_dom"/>
</dbReference>
<evidence type="ECO:0000256" key="2">
    <source>
        <dbReference type="SAM" id="SignalP"/>
    </source>
</evidence>
<sequence length="528" mass="59530">MAPDSRPLVICYLMAAVNAFATFADCSNVPAITELSKTLQAFQQRLKYSKYCKKECTALANKCGDWAQEFEEWAKVVDNTELAEVASEQSMRFEDIMLRVTKISSRLRWKLLWGAEKVKRELNTTRATMSGDATVNHVLEKGQENLALTRELKADLVQARAHATPSRLSKSEGEQKEFEAQAGKPSQVPTPNATKMNEPGPHITIRNITLPEIRSAVADYEKRTGVRSVVPDLKDEIFVIKAPNGQYKESTGNARTQIHIGNYKGRRVSFVVFTCSTIRLTSHLRVVVRRYVVGVTDIDELRERFLAETLIWGQFNHPPIHRFFGVTNDTALAHTVIVSEWEDNGNAVDYITKRPGDLAVRLRLLIGAAEGLIYLHGLGIVHGNRTWLYAGEALITGFQRGKLDADTEEDKVVSTRREFDTNWTAPDLADAYRRPCAKLDAWAFGMIMYELLSGREPYDNFRGGGRILKQITIGVLPERPLHALVTDELWELMGDTWNQKPEDRPNMEQVLVRLRALQATNDLQDASS</sequence>
<dbReference type="InterPro" id="IPR011009">
    <property type="entry name" value="Kinase-like_dom_sf"/>
</dbReference>
<accession>K5VWY9</accession>
<dbReference type="GO" id="GO:0004674">
    <property type="term" value="F:protein serine/threonine kinase activity"/>
    <property type="evidence" value="ECO:0007669"/>
    <property type="project" value="TreeGrafter"/>
</dbReference>
<evidence type="ECO:0000313" key="4">
    <source>
        <dbReference type="EMBL" id="EKM51290.1"/>
    </source>
</evidence>
<feature type="region of interest" description="Disordered" evidence="1">
    <location>
        <begin position="159"/>
        <end position="202"/>
    </location>
</feature>
<dbReference type="KEGG" id="pco:PHACADRAFT_263327"/>
<dbReference type="STRING" id="650164.K5VWY9"/>